<dbReference type="Proteomes" id="UP000013111">
    <property type="component" value="Unassembled WGS sequence"/>
</dbReference>
<sequence length="50" mass="5668">MPVFFRRHPNAVSIKAVSERGNRVIFLPQEYLAGETDRNGQALSALLIKR</sequence>
<dbReference type="AlphaFoldDB" id="A0A830ZXK3"/>
<reference evidence="1 2" key="1">
    <citation type="submission" date="2012-11" db="EMBL/GenBank/DDBJ databases">
        <authorList>
            <person name="Linke B."/>
        </authorList>
    </citation>
    <scope>NUCLEOTIDE SEQUENCE [LARGE SCALE GENOMIC DNA]</scope>
    <source>
        <strain evidence="2">CFBP 1232</strain>
    </source>
</reference>
<comment type="caution">
    <text evidence="1">The sequence shown here is derived from an EMBL/GenBank/DDBJ whole genome shotgun (WGS) entry which is preliminary data.</text>
</comment>
<reference evidence="1 2" key="2">
    <citation type="submission" date="2013-04" db="EMBL/GenBank/DDBJ databases">
        <title>Comparative genomics of 12 strains of Erwinia amylovora identifies a pan-genome with a large conserved core and provides insights into host specificity.</title>
        <authorList>
            <person name="Mann R.A."/>
            <person name="Smits T.H.M."/>
            <person name="Buehlmann A."/>
            <person name="Blom J."/>
            <person name="Goesmann A."/>
            <person name="Frey J.E."/>
            <person name="Plummer K.M."/>
            <person name="Beer S.V."/>
            <person name="Luck J."/>
            <person name="Duffy B."/>
            <person name="Rodoni B."/>
        </authorList>
    </citation>
    <scope>NUCLEOTIDE SEQUENCE [LARGE SCALE GENOMIC DNA]</scope>
    <source>
        <strain evidence="2">CFBP 1232</strain>
    </source>
</reference>
<gene>
    <name evidence="1" type="ORF">BN437_0191</name>
</gene>
<dbReference type="EMBL" id="CAPB01000003">
    <property type="protein sequence ID" value="CCO92163.1"/>
    <property type="molecule type" value="Genomic_DNA"/>
</dbReference>
<accession>A0A830ZXK3</accession>
<evidence type="ECO:0000313" key="2">
    <source>
        <dbReference type="Proteomes" id="UP000013111"/>
    </source>
</evidence>
<organism evidence="1 2">
    <name type="scientific">Erwinia amylovora NBRC 12687 = CFBP 1232</name>
    <dbReference type="NCBI Taxonomy" id="1219359"/>
    <lineage>
        <taxon>Bacteria</taxon>
        <taxon>Pseudomonadati</taxon>
        <taxon>Pseudomonadota</taxon>
        <taxon>Gammaproteobacteria</taxon>
        <taxon>Enterobacterales</taxon>
        <taxon>Erwiniaceae</taxon>
        <taxon>Erwinia</taxon>
    </lineage>
</organism>
<name>A0A830ZXK3_ERWAM</name>
<evidence type="ECO:0000313" key="1">
    <source>
        <dbReference type="EMBL" id="CCO92163.1"/>
    </source>
</evidence>
<proteinExistence type="predicted"/>
<protein>
    <submittedName>
        <fullName evidence="1">Uncharacterized protein</fullName>
    </submittedName>
</protein>